<dbReference type="InterPro" id="IPR028098">
    <property type="entry name" value="Glyco_trans_4-like_N"/>
</dbReference>
<evidence type="ECO:0000313" key="4">
    <source>
        <dbReference type="EMBL" id="SEN36246.1"/>
    </source>
</evidence>
<evidence type="ECO:0000256" key="1">
    <source>
        <dbReference type="ARBA" id="ARBA00022679"/>
    </source>
</evidence>
<feature type="domain" description="Glycosyltransferase subfamily 4-like N-terminal" evidence="3">
    <location>
        <begin position="82"/>
        <end position="157"/>
    </location>
</feature>
<name>A0A1H8FWY8_9RHOB</name>
<dbReference type="PANTHER" id="PTHR46401">
    <property type="entry name" value="GLYCOSYLTRANSFERASE WBBK-RELATED"/>
    <property type="match status" value="1"/>
</dbReference>
<dbReference type="Gene3D" id="3.40.50.2000">
    <property type="entry name" value="Glycogen Phosphorylase B"/>
    <property type="match status" value="2"/>
</dbReference>
<gene>
    <name evidence="4" type="ORF">SAMN04489859_100553</name>
</gene>
<organism evidence="4 5">
    <name type="scientific">Paracoccus alcaliphilus</name>
    <dbReference type="NCBI Taxonomy" id="34002"/>
    <lineage>
        <taxon>Bacteria</taxon>
        <taxon>Pseudomonadati</taxon>
        <taxon>Pseudomonadota</taxon>
        <taxon>Alphaproteobacteria</taxon>
        <taxon>Rhodobacterales</taxon>
        <taxon>Paracoccaceae</taxon>
        <taxon>Paracoccus</taxon>
    </lineage>
</organism>
<dbReference type="OrthoDB" id="9790710at2"/>
<dbReference type="CDD" id="cd03801">
    <property type="entry name" value="GT4_PimA-like"/>
    <property type="match status" value="1"/>
</dbReference>
<dbReference type="Proteomes" id="UP000199054">
    <property type="component" value="Unassembled WGS sequence"/>
</dbReference>
<evidence type="ECO:0000259" key="2">
    <source>
        <dbReference type="Pfam" id="PF00534"/>
    </source>
</evidence>
<dbReference type="PANTHER" id="PTHR46401:SF2">
    <property type="entry name" value="GLYCOSYLTRANSFERASE WBBK-RELATED"/>
    <property type="match status" value="1"/>
</dbReference>
<dbReference type="Pfam" id="PF00534">
    <property type="entry name" value="Glycos_transf_1"/>
    <property type="match status" value="1"/>
</dbReference>
<evidence type="ECO:0000313" key="5">
    <source>
        <dbReference type="Proteomes" id="UP000199054"/>
    </source>
</evidence>
<dbReference type="RefSeq" id="WP_090610823.1">
    <property type="nucleotide sequence ID" value="NZ_CP067125.1"/>
</dbReference>
<sequence length="347" mass="37229">MTPAAFAIPGDIATLTGGYIYERRLLEGLRELGHDMQHLELPASFPDPDPAAMAQAVKALQAVDPARLLILDGLVFGAIDTAGLARVRAPVIAMCHHPLALESNLAPARRDHLFRTEYDNLRLARHVLVPSPHTRQILIRRYDVAPDRITVARPGVDRPRLAPAPVTPPLILSVGILHPRKGHDILIEALSRLSDLNWQAVIVGNPWDATHADDLARQIAGSVVAAKVRLAGRVPSTELEQLYADASIFALATRYEGYGIVFDEALARGLPIVSCHVGAVPVTVPPDAGLLVPPENAEALADALRLLISDPAQRARLARAAAKAGDSLPGWDQTARIASRVIARIAG</sequence>
<evidence type="ECO:0000259" key="3">
    <source>
        <dbReference type="Pfam" id="PF13439"/>
    </source>
</evidence>
<keyword evidence="1 4" id="KW-0808">Transferase</keyword>
<dbReference type="GO" id="GO:0016757">
    <property type="term" value="F:glycosyltransferase activity"/>
    <property type="evidence" value="ECO:0007669"/>
    <property type="project" value="InterPro"/>
</dbReference>
<dbReference type="EMBL" id="FODE01000005">
    <property type="protein sequence ID" value="SEN36246.1"/>
    <property type="molecule type" value="Genomic_DNA"/>
</dbReference>
<dbReference type="STRING" id="34002.SAMN04489859_100553"/>
<protein>
    <submittedName>
        <fullName evidence="4">Glycosyltransferase involved in cell wall bisynthesis</fullName>
    </submittedName>
</protein>
<dbReference type="AlphaFoldDB" id="A0A1H8FWY8"/>
<feature type="domain" description="Glycosyl transferase family 1" evidence="2">
    <location>
        <begin position="165"/>
        <end position="323"/>
    </location>
</feature>
<accession>A0A1H8FWY8</accession>
<dbReference type="InterPro" id="IPR001296">
    <property type="entry name" value="Glyco_trans_1"/>
</dbReference>
<reference evidence="4 5" key="1">
    <citation type="submission" date="2016-10" db="EMBL/GenBank/DDBJ databases">
        <authorList>
            <person name="de Groot N.N."/>
        </authorList>
    </citation>
    <scope>NUCLEOTIDE SEQUENCE [LARGE SCALE GENOMIC DNA]</scope>
    <source>
        <strain evidence="4 5">DSM 8512</strain>
    </source>
</reference>
<dbReference type="SUPFAM" id="SSF53756">
    <property type="entry name" value="UDP-Glycosyltransferase/glycogen phosphorylase"/>
    <property type="match status" value="1"/>
</dbReference>
<dbReference type="GO" id="GO:0009103">
    <property type="term" value="P:lipopolysaccharide biosynthetic process"/>
    <property type="evidence" value="ECO:0007669"/>
    <property type="project" value="TreeGrafter"/>
</dbReference>
<proteinExistence type="predicted"/>
<keyword evidence="5" id="KW-1185">Reference proteome</keyword>
<dbReference type="Pfam" id="PF13439">
    <property type="entry name" value="Glyco_transf_4"/>
    <property type="match status" value="1"/>
</dbReference>